<dbReference type="CDD" id="cd00077">
    <property type="entry name" value="HDc"/>
    <property type="match status" value="1"/>
</dbReference>
<evidence type="ECO:0000313" key="2">
    <source>
        <dbReference type="EMBL" id="AEF94990.1"/>
    </source>
</evidence>
<dbReference type="PANTHER" id="PTHR43155:SF2">
    <property type="entry name" value="CYCLIC DI-GMP PHOSPHODIESTERASE PA4108"/>
    <property type="match status" value="1"/>
</dbReference>
<dbReference type="InterPro" id="IPR003607">
    <property type="entry name" value="HD/PDEase_dom"/>
</dbReference>
<keyword evidence="3" id="KW-1185">Reference proteome</keyword>
<dbReference type="AlphaFoldDB" id="F6BA21"/>
<feature type="domain" description="HD-GYP" evidence="1">
    <location>
        <begin position="107"/>
        <end position="303"/>
    </location>
</feature>
<dbReference type="SMART" id="SM00471">
    <property type="entry name" value="HDc"/>
    <property type="match status" value="1"/>
</dbReference>
<evidence type="ECO:0000313" key="3">
    <source>
        <dbReference type="Proteomes" id="UP000009226"/>
    </source>
</evidence>
<dbReference type="KEGG" id="dca:Desca_2151"/>
<accession>F6BA21</accession>
<name>F6BA21_DESCC</name>
<keyword evidence="2" id="KW-0378">Hydrolase</keyword>
<dbReference type="Gene3D" id="1.10.3210.10">
    <property type="entry name" value="Hypothetical protein af1432"/>
    <property type="match status" value="1"/>
</dbReference>
<sequence>MRLASVASLWPGMKVARSIYRDDGKEILRAGEILSKSKIEKLLLVGVQFLWVEDGYLSNTESQDVVAKETRAAAVRQVKSILLETRETGRLVIEPQTLYSTVNQFTDQILAQENLIFNMIDLRNQDDYTFAHSVNVCILALMTGITMGLSRQELTVLGAGALLHDIGKVKIPDQILNKPDSLAKQEFLIMQQHPVLGYQIIKESKKLGDVPAVIALQHHENYDGSGYPAGLRGDAFHLYAQITSIADRFDAITANRVYRKAFPPHEAYEMCAASGNYYFNQEVVKAFLYNIAAYPKGTVVELNNGMIGVVLDTPKGCSLFPNVRVFLDEKQQPISEHYEISLLDKAGLSIVRVLQYPDE</sequence>
<dbReference type="GO" id="GO:0016787">
    <property type="term" value="F:hydrolase activity"/>
    <property type="evidence" value="ECO:0007669"/>
    <property type="project" value="UniProtKB-KW"/>
</dbReference>
<proteinExistence type="predicted"/>
<dbReference type="HOGENOM" id="CLU_000445_92_1_9"/>
<dbReference type="Pfam" id="PF13487">
    <property type="entry name" value="HD_5"/>
    <property type="match status" value="1"/>
</dbReference>
<dbReference type="PANTHER" id="PTHR43155">
    <property type="entry name" value="CYCLIC DI-GMP PHOSPHODIESTERASE PA4108-RELATED"/>
    <property type="match status" value="1"/>
</dbReference>
<protein>
    <submittedName>
        <fullName evidence="2">Metal dependent phosphohydrolase</fullName>
    </submittedName>
</protein>
<organism evidence="2 3">
    <name type="scientific">Desulfotomaculum nigrificans (strain DSM 14880 / VKM B-2319 / CO-1-SRB)</name>
    <name type="common">Desulfotomaculum carboxydivorans</name>
    <dbReference type="NCBI Taxonomy" id="868595"/>
    <lineage>
        <taxon>Bacteria</taxon>
        <taxon>Bacillati</taxon>
        <taxon>Bacillota</taxon>
        <taxon>Clostridia</taxon>
        <taxon>Eubacteriales</taxon>
        <taxon>Desulfotomaculaceae</taxon>
        <taxon>Desulfotomaculum</taxon>
    </lineage>
</organism>
<dbReference type="STRING" id="868595.Desca_2151"/>
<dbReference type="EMBL" id="CP002736">
    <property type="protein sequence ID" value="AEF94990.1"/>
    <property type="molecule type" value="Genomic_DNA"/>
</dbReference>
<evidence type="ECO:0000259" key="1">
    <source>
        <dbReference type="PROSITE" id="PS51832"/>
    </source>
</evidence>
<dbReference type="PROSITE" id="PS51832">
    <property type="entry name" value="HD_GYP"/>
    <property type="match status" value="1"/>
</dbReference>
<dbReference type="eggNOG" id="COG2206">
    <property type="taxonomic scope" value="Bacteria"/>
</dbReference>
<dbReference type="InterPro" id="IPR037522">
    <property type="entry name" value="HD_GYP_dom"/>
</dbReference>
<dbReference type="RefSeq" id="WP_013810573.1">
    <property type="nucleotide sequence ID" value="NC_015565.1"/>
</dbReference>
<dbReference type="SUPFAM" id="SSF109604">
    <property type="entry name" value="HD-domain/PDEase-like"/>
    <property type="match status" value="1"/>
</dbReference>
<reference evidence="2" key="1">
    <citation type="submission" date="2011-05" db="EMBL/GenBank/DDBJ databases">
        <title>Complete sequence of Desulfotomaculum carboxydivorans CO-1-SRB.</title>
        <authorList>
            <consortium name="US DOE Joint Genome Institute"/>
            <person name="Lucas S."/>
            <person name="Han J."/>
            <person name="Lapidus A."/>
            <person name="Cheng J.-F."/>
            <person name="Goodwin L."/>
            <person name="Pitluck S."/>
            <person name="Peters L."/>
            <person name="Mikhailova N."/>
            <person name="Lu M."/>
            <person name="Han C."/>
            <person name="Tapia R."/>
            <person name="Land M."/>
            <person name="Hauser L."/>
            <person name="Kyrpides N."/>
            <person name="Ivanova N."/>
            <person name="Pagani I."/>
            <person name="Stams A."/>
            <person name="Plugge C."/>
            <person name="Muyzer G."/>
            <person name="Kuever J."/>
            <person name="Parshina S."/>
            <person name="Ivanova A."/>
            <person name="Nazina T."/>
            <person name="Woyke T."/>
        </authorList>
    </citation>
    <scope>NUCLEOTIDE SEQUENCE [LARGE SCALE GENOMIC DNA]</scope>
    <source>
        <strain evidence="2">CO-1-SRB</strain>
    </source>
</reference>
<dbReference type="Proteomes" id="UP000009226">
    <property type="component" value="Chromosome"/>
</dbReference>
<gene>
    <name evidence="2" type="ordered locus">Desca_2151</name>
</gene>